<dbReference type="RefSeq" id="WP_106002855.1">
    <property type="nucleotide sequence ID" value="NZ_CP027527.1"/>
</dbReference>
<accession>A4U094</accession>
<sequence>MTQPPDVLVGFVGHTDLWWLRLLRPGFRHCFAAIRQGPVWVVIDPMSHHTLMRVETCPDLMAFYVSRGITVVATRLRPPPHRPAPWRPYTCVEAVKRVLGLPAPWVLTPWQLYKFLKYQEKMP</sequence>
<gene>
    <name evidence="1" type="ORF">MGR_1389</name>
</gene>
<protein>
    <submittedName>
        <fullName evidence="1">Uncharacterized protein</fullName>
    </submittedName>
</protein>
<name>A4U094_9PROT</name>
<proteinExistence type="predicted"/>
<dbReference type="AlphaFoldDB" id="A4U094"/>
<reference evidence="1" key="1">
    <citation type="journal article" date="2007" name="J. Bacteriol.">
        <title>Comparative genome analysis of four magnetotactic bacteria reveals a complex set of group-specific genes implicated in magnetosome biomineralization and function.</title>
        <authorList>
            <person name="Richter M."/>
            <person name="Kube M."/>
            <person name="Bazylinski D.A."/>
            <person name="Lombardot T."/>
            <person name="Gloeckner F.O."/>
            <person name="Reinhardt R."/>
            <person name="Schueler D."/>
        </authorList>
    </citation>
    <scope>NUCLEOTIDE SEQUENCE</scope>
    <source>
        <strain evidence="1">MSR-1</strain>
    </source>
</reference>
<evidence type="ECO:0000313" key="1">
    <source>
        <dbReference type="EMBL" id="CAM76301.1"/>
    </source>
</evidence>
<dbReference type="EMBL" id="CU459003">
    <property type="protein sequence ID" value="CAM76301.1"/>
    <property type="molecule type" value="Genomic_DNA"/>
</dbReference>
<organism evidence="1">
    <name type="scientific">Magnetospirillum gryphiswaldense</name>
    <dbReference type="NCBI Taxonomy" id="55518"/>
    <lineage>
        <taxon>Bacteria</taxon>
        <taxon>Pseudomonadati</taxon>
        <taxon>Pseudomonadota</taxon>
        <taxon>Alphaproteobacteria</taxon>
        <taxon>Rhodospirillales</taxon>
        <taxon>Rhodospirillaceae</taxon>
        <taxon>Magnetospirillum</taxon>
    </lineage>
</organism>